<keyword evidence="3" id="KW-0804">Transcription</keyword>
<dbReference type="SUPFAM" id="SSF46689">
    <property type="entry name" value="Homeodomain-like"/>
    <property type="match status" value="1"/>
</dbReference>
<dbReference type="Pfam" id="PF00249">
    <property type="entry name" value="Myb_DNA-binding"/>
    <property type="match status" value="1"/>
</dbReference>
<dbReference type="Proteomes" id="UP000289340">
    <property type="component" value="Chromosome 20"/>
</dbReference>
<dbReference type="PANTHER" id="PTHR44042">
    <property type="entry name" value="DUPLICATED HOMEODOMAIN-LIKE SUPERFAMILY PROTEIN-RELATED"/>
    <property type="match status" value="1"/>
</dbReference>
<dbReference type="Gene3D" id="1.10.10.60">
    <property type="entry name" value="Homeodomain-like"/>
    <property type="match status" value="1"/>
</dbReference>
<dbReference type="InterPro" id="IPR009057">
    <property type="entry name" value="Homeodomain-like_sf"/>
</dbReference>
<feature type="domain" description="Myb-like" evidence="5">
    <location>
        <begin position="98"/>
        <end position="142"/>
    </location>
</feature>
<dbReference type="EMBL" id="QZWG01000020">
    <property type="protein sequence ID" value="RZB42729.1"/>
    <property type="molecule type" value="Genomic_DNA"/>
</dbReference>
<dbReference type="PANTHER" id="PTHR44042:SF15">
    <property type="entry name" value="DUPLICATED HOMEODOMAIN-LIKE SUPERFAMILY PROTEIN"/>
    <property type="match status" value="1"/>
</dbReference>
<protein>
    <submittedName>
        <fullName evidence="8">Transcription factor SRM1</fullName>
    </submittedName>
</protein>
<evidence type="ECO:0000259" key="5">
    <source>
        <dbReference type="PROSITE" id="PS50090"/>
    </source>
</evidence>
<dbReference type="PROSITE" id="PS51294">
    <property type="entry name" value="HTH_MYB"/>
    <property type="match status" value="1"/>
</dbReference>
<dbReference type="GO" id="GO:0003677">
    <property type="term" value="F:DNA binding"/>
    <property type="evidence" value="ECO:0007669"/>
    <property type="project" value="InterPro"/>
</dbReference>
<comment type="caution">
    <text evidence="8">The sequence shown here is derived from an EMBL/GenBank/DDBJ whole genome shotgun (WGS) entry which is preliminary data.</text>
</comment>
<dbReference type="SMART" id="SM00717">
    <property type="entry name" value="SANT"/>
    <property type="match status" value="1"/>
</dbReference>
<evidence type="ECO:0000256" key="3">
    <source>
        <dbReference type="ARBA" id="ARBA00023163"/>
    </source>
</evidence>
<keyword evidence="9" id="KW-1185">Reference proteome</keyword>
<organism evidence="8 9">
    <name type="scientific">Glycine soja</name>
    <name type="common">Wild soybean</name>
    <dbReference type="NCBI Taxonomy" id="3848"/>
    <lineage>
        <taxon>Eukaryota</taxon>
        <taxon>Viridiplantae</taxon>
        <taxon>Streptophyta</taxon>
        <taxon>Embryophyta</taxon>
        <taxon>Tracheophyta</taxon>
        <taxon>Spermatophyta</taxon>
        <taxon>Magnoliopsida</taxon>
        <taxon>eudicotyledons</taxon>
        <taxon>Gunneridae</taxon>
        <taxon>Pentapetalae</taxon>
        <taxon>rosids</taxon>
        <taxon>fabids</taxon>
        <taxon>Fabales</taxon>
        <taxon>Fabaceae</taxon>
        <taxon>Papilionoideae</taxon>
        <taxon>50 kb inversion clade</taxon>
        <taxon>NPAAA clade</taxon>
        <taxon>indigoferoid/millettioid clade</taxon>
        <taxon>Phaseoleae</taxon>
        <taxon>Glycine</taxon>
        <taxon>Glycine subgen. Soja</taxon>
    </lineage>
</organism>
<dbReference type="InterPro" id="IPR017884">
    <property type="entry name" value="SANT_dom"/>
</dbReference>
<dbReference type="PROSITE" id="PS51293">
    <property type="entry name" value="SANT"/>
    <property type="match status" value="1"/>
</dbReference>
<dbReference type="AlphaFoldDB" id="A0A445F1N6"/>
<evidence type="ECO:0000259" key="6">
    <source>
        <dbReference type="PROSITE" id="PS51293"/>
    </source>
</evidence>
<evidence type="ECO:0000256" key="2">
    <source>
        <dbReference type="ARBA" id="ARBA00023015"/>
    </source>
</evidence>
<reference evidence="8 9" key="1">
    <citation type="submission" date="2018-09" db="EMBL/GenBank/DDBJ databases">
        <title>A high-quality reference genome of wild soybean provides a powerful tool to mine soybean genomes.</title>
        <authorList>
            <person name="Xie M."/>
            <person name="Chung C.Y.L."/>
            <person name="Li M.-W."/>
            <person name="Wong F.-L."/>
            <person name="Chan T.-F."/>
            <person name="Lam H.-M."/>
        </authorList>
    </citation>
    <scope>NUCLEOTIDE SEQUENCE [LARGE SCALE GENOMIC DNA]</scope>
    <source>
        <strain evidence="9">cv. W05</strain>
        <tissue evidence="8">Hypocotyl of etiolated seedlings</tissue>
    </source>
</reference>
<evidence type="ECO:0000259" key="7">
    <source>
        <dbReference type="PROSITE" id="PS51294"/>
    </source>
</evidence>
<evidence type="ECO:0000313" key="9">
    <source>
        <dbReference type="Proteomes" id="UP000289340"/>
    </source>
</evidence>
<dbReference type="NCBIfam" id="TIGR01557">
    <property type="entry name" value="myb_SHAQKYF"/>
    <property type="match status" value="1"/>
</dbReference>
<evidence type="ECO:0000256" key="4">
    <source>
        <dbReference type="ARBA" id="ARBA00023242"/>
    </source>
</evidence>
<name>A0A445F1N6_GLYSO</name>
<dbReference type="InterPro" id="IPR006447">
    <property type="entry name" value="Myb_dom_plants"/>
</dbReference>
<evidence type="ECO:0000256" key="1">
    <source>
        <dbReference type="ARBA" id="ARBA00004123"/>
    </source>
</evidence>
<keyword evidence="2" id="KW-0805">Transcription regulation</keyword>
<dbReference type="InterPro" id="IPR001005">
    <property type="entry name" value="SANT/Myb"/>
</dbReference>
<comment type="subcellular location">
    <subcellularLocation>
        <location evidence="1">Nucleus</location>
    </subcellularLocation>
</comment>
<dbReference type="PROSITE" id="PS50090">
    <property type="entry name" value="MYB_LIKE"/>
    <property type="match status" value="1"/>
</dbReference>
<feature type="domain" description="SANT" evidence="6">
    <location>
        <begin position="98"/>
        <end position="146"/>
    </location>
</feature>
<dbReference type="GO" id="GO:0005634">
    <property type="term" value="C:nucleus"/>
    <property type="evidence" value="ECO:0007669"/>
    <property type="project" value="UniProtKB-SubCell"/>
</dbReference>
<accession>A0A445F1N6</accession>
<dbReference type="InterPro" id="IPR017930">
    <property type="entry name" value="Myb_dom"/>
</dbReference>
<feature type="domain" description="HTH myb-type" evidence="7">
    <location>
        <begin position="98"/>
        <end position="146"/>
    </location>
</feature>
<evidence type="ECO:0000313" key="8">
    <source>
        <dbReference type="EMBL" id="RZB42729.1"/>
    </source>
</evidence>
<proteinExistence type="predicted"/>
<sequence length="187" mass="21441">MPQCNLGFARPPTMDEFLVILAPANEVLAAPAPLLDPILAPAPNRIYTYVDFVPIPPARVHVPSSYPHHLLSQNTESNHVMLSSGSSQSIHSKKYIHWTKEEHRSFLLGLEEYKESRWEKISEKFVPSKTPTQVVSHAKKFFKWKNAPKKERKRRSIHETTLDDIDMIVTPHIDQHNWLPPPPNFAV</sequence>
<keyword evidence="4" id="KW-0539">Nucleus</keyword>
<gene>
    <name evidence="8" type="ORF">D0Y65_053349</name>
</gene>
<dbReference type="CDD" id="cd00167">
    <property type="entry name" value="SANT"/>
    <property type="match status" value="1"/>
</dbReference>